<keyword evidence="3" id="KW-1185">Reference proteome</keyword>
<evidence type="ECO:0000313" key="2">
    <source>
        <dbReference type="EMBL" id="KAK6501507.1"/>
    </source>
</evidence>
<name>A0AAV9W5M3_9PEZI</name>
<sequence>MGSLMNPQDLTAKTPDLEEQRKRYLTECQILSSINTHPAVKVRRKEIELSRNRHNSPRQAYSNSINALLDHFAFLLLRGGKDEPSVAVALTGMTMQEVELAVQFGQTTSSSTAPRDPVEVKQHVDNILSFIHRGIGPATNPNRTRDSQMGENGEILTDFAIYQMQYSYKSVQKQLSMIEKFMYKARKFELPFGSSIPHSWEIDDEFSIPEVKYDDHRLTHQLYVQYMEYMDTVPEILAFPKPPSARSMTKGQVTVKKFNTWTRAFTWWFGRYIRDFNTLDWTSADLPSLLSKMRMVGELVVFSQLFRDWLAIVTRGAPGPSSKNKGKRKKKKDSSSKDKNRTTAVGDEGSKSETGSYSDTAATQSGGRWSLFKQALDSMLPKRLRNALSSSHSEFPGDEEIDSMKKFLDEIPMSSIPIPEQNWLGRRHNGVPKALEICGDGDDYKAEDFYEDVNLPLRTLSYEAGAIENITFTLMYMSVRFLFVTREVLRSTYLRYFRDRRAQVTVFIPNPQTTEAECESLDRTASWLFHANKDELVSYPDRANGDRDEHASYPDLGEDNPIFPEISLEEFTSKIKEGLTPKPIAPKRHHLKLSRGKCANQGHQKLSAPQHPELLLLARLSYGEGLVWQGEYPYPYIGLSRPPCFVCEFILSGESDFTCMNAERTNSSVCVSDIPRDLPVPVQSLAFGVIDRLAQTLPWTLDLEEN</sequence>
<accession>A0AAV9W5M3</accession>
<proteinExistence type="predicted"/>
<feature type="compositionally biased region" description="Polar residues" evidence="1">
    <location>
        <begin position="352"/>
        <end position="363"/>
    </location>
</feature>
<gene>
    <name evidence="2" type="ORF">TWF481_009345</name>
</gene>
<evidence type="ECO:0000256" key="1">
    <source>
        <dbReference type="SAM" id="MobiDB-lite"/>
    </source>
</evidence>
<comment type="caution">
    <text evidence="2">The sequence shown here is derived from an EMBL/GenBank/DDBJ whole genome shotgun (WGS) entry which is preliminary data.</text>
</comment>
<protein>
    <submittedName>
        <fullName evidence="2">Uncharacterized protein</fullName>
    </submittedName>
</protein>
<feature type="region of interest" description="Disordered" evidence="1">
    <location>
        <begin position="317"/>
        <end position="363"/>
    </location>
</feature>
<evidence type="ECO:0000313" key="3">
    <source>
        <dbReference type="Proteomes" id="UP001370758"/>
    </source>
</evidence>
<dbReference type="Proteomes" id="UP001370758">
    <property type="component" value="Unassembled WGS sequence"/>
</dbReference>
<dbReference type="AlphaFoldDB" id="A0AAV9W5M3"/>
<dbReference type="EMBL" id="JAVHJL010000006">
    <property type="protein sequence ID" value="KAK6501507.1"/>
    <property type="molecule type" value="Genomic_DNA"/>
</dbReference>
<reference evidence="2 3" key="1">
    <citation type="submission" date="2023-08" db="EMBL/GenBank/DDBJ databases">
        <authorList>
            <person name="Palmer J.M."/>
        </authorList>
    </citation>
    <scope>NUCLEOTIDE SEQUENCE [LARGE SCALE GENOMIC DNA]</scope>
    <source>
        <strain evidence="2 3">TWF481</strain>
    </source>
</reference>
<organism evidence="2 3">
    <name type="scientific">Arthrobotrys musiformis</name>
    <dbReference type="NCBI Taxonomy" id="47236"/>
    <lineage>
        <taxon>Eukaryota</taxon>
        <taxon>Fungi</taxon>
        <taxon>Dikarya</taxon>
        <taxon>Ascomycota</taxon>
        <taxon>Pezizomycotina</taxon>
        <taxon>Orbiliomycetes</taxon>
        <taxon>Orbiliales</taxon>
        <taxon>Orbiliaceae</taxon>
        <taxon>Arthrobotrys</taxon>
    </lineage>
</organism>